<sequence>MVKLSKGCLPCRLKRTKCDLLLPSCTQCIRKSRVCSGYRNETDLLFKNETPAVVQRTKRKNTQGGDNTAFQLMTVPPQQPSRRAVINDEAIVHYLGLYNDKVIAASGPLEGGFDYLTSVIQADLRTGGPVAEMAMACGLASLGNSTGSVELVRTARVKHLKVLQQLSKQLQDKDLALSDSSITTCILLAAFETLVADDPVPNGPYMTHLLGAVKLLELRGDSQMHTDLGYSIWLKLRNMILVDCLRLGRQLPGAINRYLESDARRAQQEFYPDFFMIMDSLCALRDDQKANGYVRAETFERTQRLHEEFEDRCERLCQHVSDARPAAESVDHENNAETTYRFFSLASAWMFVQCTRVIFADIFLDWSRAEHGKDPTLITLAAMQHDAQQHQHCCQIVQDGVSYYLAHFAANKTATRIHGGIYMLWPLGLFLSLSTVSVNRLKWVVEQGKMISDAFSLRMGNIMAEAAEEQLKSFGEIKHD</sequence>
<dbReference type="InterPro" id="IPR053175">
    <property type="entry name" value="DHMBA_Reg_Transcription_Factor"/>
</dbReference>
<proteinExistence type="predicted"/>
<dbReference type="PANTHER" id="PTHR38791">
    <property type="entry name" value="ZN(II)2CYS6 TRANSCRIPTION FACTOR (EUROFUNG)-RELATED-RELATED"/>
    <property type="match status" value="1"/>
</dbReference>
<gene>
    <name evidence="3" type="ORF">PDIGIT_LOCUS3070</name>
</gene>
<dbReference type="Pfam" id="PF00172">
    <property type="entry name" value="Zn_clus"/>
    <property type="match status" value="1"/>
</dbReference>
<organism evidence="3 4">
    <name type="scientific">Periconia digitata</name>
    <dbReference type="NCBI Taxonomy" id="1303443"/>
    <lineage>
        <taxon>Eukaryota</taxon>
        <taxon>Fungi</taxon>
        <taxon>Dikarya</taxon>
        <taxon>Ascomycota</taxon>
        <taxon>Pezizomycotina</taxon>
        <taxon>Dothideomycetes</taxon>
        <taxon>Pleosporomycetidae</taxon>
        <taxon>Pleosporales</taxon>
        <taxon>Massarineae</taxon>
        <taxon>Periconiaceae</taxon>
        <taxon>Periconia</taxon>
    </lineage>
</organism>
<accession>A0A9W4U551</accession>
<dbReference type="CDD" id="cd00067">
    <property type="entry name" value="GAL4"/>
    <property type="match status" value="1"/>
</dbReference>
<name>A0A9W4U551_9PLEO</name>
<dbReference type="SUPFAM" id="SSF57701">
    <property type="entry name" value="Zn2/Cys6 DNA-binding domain"/>
    <property type="match status" value="1"/>
</dbReference>
<dbReference type="Gene3D" id="4.10.240.10">
    <property type="entry name" value="Zn(2)-C6 fungal-type DNA-binding domain"/>
    <property type="match status" value="1"/>
</dbReference>
<dbReference type="AlphaFoldDB" id="A0A9W4U551"/>
<dbReference type="SMART" id="SM00066">
    <property type="entry name" value="GAL4"/>
    <property type="match status" value="1"/>
</dbReference>
<keyword evidence="1" id="KW-0539">Nucleus</keyword>
<protein>
    <recommendedName>
        <fullName evidence="2">Zn(2)-C6 fungal-type domain-containing protein</fullName>
    </recommendedName>
</protein>
<dbReference type="GO" id="GO:0008270">
    <property type="term" value="F:zinc ion binding"/>
    <property type="evidence" value="ECO:0007669"/>
    <property type="project" value="InterPro"/>
</dbReference>
<dbReference type="PROSITE" id="PS00463">
    <property type="entry name" value="ZN2_CY6_FUNGAL_1"/>
    <property type="match status" value="1"/>
</dbReference>
<dbReference type="InterPro" id="IPR036864">
    <property type="entry name" value="Zn2-C6_fun-type_DNA-bd_sf"/>
</dbReference>
<evidence type="ECO:0000259" key="2">
    <source>
        <dbReference type="PROSITE" id="PS50048"/>
    </source>
</evidence>
<dbReference type="OrthoDB" id="2991872at2759"/>
<reference evidence="3" key="1">
    <citation type="submission" date="2023-01" db="EMBL/GenBank/DDBJ databases">
        <authorList>
            <person name="Van Ghelder C."/>
            <person name="Rancurel C."/>
        </authorList>
    </citation>
    <scope>NUCLEOTIDE SEQUENCE</scope>
    <source>
        <strain evidence="3">CNCM I-4278</strain>
    </source>
</reference>
<dbReference type="GO" id="GO:0000981">
    <property type="term" value="F:DNA-binding transcription factor activity, RNA polymerase II-specific"/>
    <property type="evidence" value="ECO:0007669"/>
    <property type="project" value="InterPro"/>
</dbReference>
<keyword evidence="4" id="KW-1185">Reference proteome</keyword>
<comment type="caution">
    <text evidence="3">The sequence shown here is derived from an EMBL/GenBank/DDBJ whole genome shotgun (WGS) entry which is preliminary data.</text>
</comment>
<dbReference type="EMBL" id="CAOQHR010000002">
    <property type="protein sequence ID" value="CAI6307209.1"/>
    <property type="molecule type" value="Genomic_DNA"/>
</dbReference>
<dbReference type="Proteomes" id="UP001152607">
    <property type="component" value="Unassembled WGS sequence"/>
</dbReference>
<dbReference type="PROSITE" id="PS50048">
    <property type="entry name" value="ZN2_CY6_FUNGAL_2"/>
    <property type="match status" value="1"/>
</dbReference>
<evidence type="ECO:0000256" key="1">
    <source>
        <dbReference type="ARBA" id="ARBA00023242"/>
    </source>
</evidence>
<evidence type="ECO:0000313" key="4">
    <source>
        <dbReference type="Proteomes" id="UP001152607"/>
    </source>
</evidence>
<feature type="domain" description="Zn(2)-C6 fungal-type" evidence="2">
    <location>
        <begin position="7"/>
        <end position="36"/>
    </location>
</feature>
<evidence type="ECO:0000313" key="3">
    <source>
        <dbReference type="EMBL" id="CAI6307209.1"/>
    </source>
</evidence>
<dbReference type="InterPro" id="IPR001138">
    <property type="entry name" value="Zn2Cys6_DnaBD"/>
</dbReference>